<keyword evidence="4 9" id="KW-0732">Signal</keyword>
<dbReference type="AlphaFoldDB" id="A0A923PKW9"/>
<dbReference type="Gene3D" id="1.10.390.10">
    <property type="entry name" value="Neutral Protease Domain 2"/>
    <property type="match status" value="1"/>
</dbReference>
<dbReference type="PANTHER" id="PTHR33794">
    <property type="entry name" value="BACILLOLYSIN"/>
    <property type="match status" value="1"/>
</dbReference>
<dbReference type="Proteomes" id="UP000650081">
    <property type="component" value="Unassembled WGS sequence"/>
</dbReference>
<dbReference type="InterPro" id="IPR013783">
    <property type="entry name" value="Ig-like_fold"/>
</dbReference>
<feature type="chain" id="PRO_5037803232" evidence="9">
    <location>
        <begin position="19"/>
        <end position="929"/>
    </location>
</feature>
<dbReference type="InterPro" id="IPR036116">
    <property type="entry name" value="FN3_sf"/>
</dbReference>
<comment type="similarity">
    <text evidence="1">Belongs to the peptidase M4 family.</text>
</comment>
<keyword evidence="6" id="KW-0862">Zinc</keyword>
<sequence>MHFRFFTLLMFLAGTLLAQSPGTPAAQRQLLARSGARWSLATGHYFSLTLPPAATAAAQDPLAATLAFVEAYGGALGLASPAELSLTRQERSLDGRHYLRFQRMRAGLPVFGQVLVARLTAEGVLLGLSGNLAPSTAFAPAAAPTATSFSYVDLARRAARQRYPYAAQWTATDHGSAWISPHPWNAAVPSQRTRVIELTEPAGHRAERLYLAESSGKVIFHHPLHCDLNRELYRLNTAASNLLWMEGDVFPGSLNAERRELLLATAETYHLFHRSFGRRGFDGNDAKMNLVAEAGLTNCPNASASGNAIRHCTGVVGDDIVAHEWTHNYLAAMNGLIYRFESGAINEAYADIFGEALDLLNDRGNDSDDHLPRGGCTDSGLRWKLGEDATALGTHLRDLWQPECRNDPSTRSSPDYACLNGETDNGGVHTNSGVVNRLFSLLTDGGTLNGENVAPLGMTKALHLFFHAANHYLTPVTDFHALSLMLEQSANDLIGTPLPALTLLDLPAPPSGEVFTAGDLSQLAAALRATGLREPSPCNFVPTLGQDPPPPCAGQEFVSLYTEDWEAEPLGWTLTETPVNPGSWTSKAWTLRTALPDGRPGRGIFAPNLAVGDCAADLENGTVELSSPTILLPPGYTSFVLAFDHYYSSEAAFDGGIVAYSRNGGAFAPVPPSAFLYNGYDGPLNAAPGNDNPLAGLPAFHGADQNSTTGTWGRSVVDLSALGLVAGDELQLRWVFGHDGCTGWLGWYVDEVSVGGCRDFSLPVTYQSLRATAAKDHIALRWTTGSEDRNAGFFVERQAENDASFTEIAFVPAGDGSYHFADYGVVPGTAYVYRLRQRDWGGAEAYSPLVSARLEAAATWRVYPNPASDWLTVEAPAGVGIARLYDAAGRLVASLPLRDGVGRLTTEALPAGLYWLRAGAYTQRVILGR</sequence>
<evidence type="ECO:0000256" key="7">
    <source>
        <dbReference type="ARBA" id="ARBA00023049"/>
    </source>
</evidence>
<evidence type="ECO:0000256" key="4">
    <source>
        <dbReference type="ARBA" id="ARBA00022729"/>
    </source>
</evidence>
<evidence type="ECO:0000259" key="10">
    <source>
        <dbReference type="Pfam" id="PF02868"/>
    </source>
</evidence>
<feature type="domain" description="FTP" evidence="11">
    <location>
        <begin position="83"/>
        <end position="132"/>
    </location>
</feature>
<dbReference type="PANTHER" id="PTHR33794:SF1">
    <property type="entry name" value="BACILLOLYSIN"/>
    <property type="match status" value="1"/>
</dbReference>
<dbReference type="InterPro" id="IPR003961">
    <property type="entry name" value="FN3_dom"/>
</dbReference>
<evidence type="ECO:0000259" key="11">
    <source>
        <dbReference type="Pfam" id="PF07504"/>
    </source>
</evidence>
<organism evidence="12 13">
    <name type="scientific">Neolewinella lacunae</name>
    <dbReference type="NCBI Taxonomy" id="1517758"/>
    <lineage>
        <taxon>Bacteria</taxon>
        <taxon>Pseudomonadati</taxon>
        <taxon>Bacteroidota</taxon>
        <taxon>Saprospiria</taxon>
        <taxon>Saprospirales</taxon>
        <taxon>Lewinellaceae</taxon>
        <taxon>Neolewinella</taxon>
    </lineage>
</organism>
<dbReference type="Gene3D" id="3.10.170.10">
    <property type="match status" value="1"/>
</dbReference>
<proteinExistence type="inferred from homology"/>
<protein>
    <submittedName>
        <fullName evidence="12">M4 family metallopeptidase</fullName>
    </submittedName>
</protein>
<dbReference type="Pfam" id="PF02868">
    <property type="entry name" value="Peptidase_M4_C"/>
    <property type="match status" value="1"/>
</dbReference>
<dbReference type="InterPro" id="IPR027268">
    <property type="entry name" value="Peptidase_M4/M1_CTD_sf"/>
</dbReference>
<feature type="signal peptide" evidence="9">
    <location>
        <begin position="1"/>
        <end position="18"/>
    </location>
</feature>
<evidence type="ECO:0000256" key="9">
    <source>
        <dbReference type="SAM" id="SignalP"/>
    </source>
</evidence>
<dbReference type="InterPro" id="IPR050728">
    <property type="entry name" value="Zinc_Metalloprotease_M4"/>
</dbReference>
<evidence type="ECO:0000256" key="2">
    <source>
        <dbReference type="ARBA" id="ARBA00022670"/>
    </source>
</evidence>
<dbReference type="EMBL" id="JACSIT010000147">
    <property type="protein sequence ID" value="MBC6996038.1"/>
    <property type="molecule type" value="Genomic_DNA"/>
</dbReference>
<gene>
    <name evidence="12" type="ORF">H9S92_17850</name>
</gene>
<evidence type="ECO:0000256" key="6">
    <source>
        <dbReference type="ARBA" id="ARBA00022833"/>
    </source>
</evidence>
<dbReference type="InterPro" id="IPR023612">
    <property type="entry name" value="Peptidase_M4"/>
</dbReference>
<evidence type="ECO:0000256" key="8">
    <source>
        <dbReference type="PIRSR" id="PIRSR623612-1"/>
    </source>
</evidence>
<accession>A0A923PKW9</accession>
<dbReference type="Pfam" id="PF07504">
    <property type="entry name" value="FTP"/>
    <property type="match status" value="1"/>
</dbReference>
<dbReference type="SUPFAM" id="SSF55486">
    <property type="entry name" value="Metalloproteases ('zincins'), catalytic domain"/>
    <property type="match status" value="1"/>
</dbReference>
<dbReference type="InterPro" id="IPR011096">
    <property type="entry name" value="FTP_domain"/>
</dbReference>
<keyword evidence="13" id="KW-1185">Reference proteome</keyword>
<evidence type="ECO:0000256" key="5">
    <source>
        <dbReference type="ARBA" id="ARBA00022801"/>
    </source>
</evidence>
<comment type="caution">
    <text evidence="12">The sequence shown here is derived from an EMBL/GenBank/DDBJ whole genome shotgun (WGS) entry which is preliminary data.</text>
</comment>
<feature type="active site" evidence="8">
    <location>
        <position position="324"/>
    </location>
</feature>
<evidence type="ECO:0000256" key="3">
    <source>
        <dbReference type="ARBA" id="ARBA00022723"/>
    </source>
</evidence>
<dbReference type="Gene3D" id="2.60.40.10">
    <property type="entry name" value="Immunoglobulins"/>
    <property type="match status" value="1"/>
</dbReference>
<dbReference type="PRINTS" id="PR00730">
    <property type="entry name" value="THERMOLYSIN"/>
</dbReference>
<dbReference type="GO" id="GO:0006508">
    <property type="term" value="P:proteolysis"/>
    <property type="evidence" value="ECO:0007669"/>
    <property type="project" value="UniProtKB-KW"/>
</dbReference>
<keyword evidence="2" id="KW-0645">Protease</keyword>
<keyword evidence="3" id="KW-0479">Metal-binding</keyword>
<evidence type="ECO:0000313" key="12">
    <source>
        <dbReference type="EMBL" id="MBC6996038.1"/>
    </source>
</evidence>
<dbReference type="Gene3D" id="3.10.450.490">
    <property type="match status" value="1"/>
</dbReference>
<dbReference type="CDD" id="cd00063">
    <property type="entry name" value="FN3"/>
    <property type="match status" value="1"/>
</dbReference>
<name>A0A923PKW9_9BACT</name>
<dbReference type="InterPro" id="IPR001570">
    <property type="entry name" value="Peptidase_M4_C_domain"/>
</dbReference>
<feature type="domain" description="Peptidase M4 C-terminal" evidence="10">
    <location>
        <begin position="335"/>
        <end position="495"/>
    </location>
</feature>
<dbReference type="RefSeq" id="WP_187468062.1">
    <property type="nucleotide sequence ID" value="NZ_JACSIT010000147.1"/>
</dbReference>
<reference evidence="12" key="1">
    <citation type="submission" date="2020-08" db="EMBL/GenBank/DDBJ databases">
        <title>Lewinella bacteria from marine environments.</title>
        <authorList>
            <person name="Zhong Y."/>
        </authorList>
    </citation>
    <scope>NUCLEOTIDE SEQUENCE</scope>
    <source>
        <strain evidence="12">KCTC 42187</strain>
    </source>
</reference>
<feature type="active site" description="Proton donor" evidence="8">
    <location>
        <position position="429"/>
    </location>
</feature>
<evidence type="ECO:0000256" key="1">
    <source>
        <dbReference type="ARBA" id="ARBA00009388"/>
    </source>
</evidence>
<dbReference type="GO" id="GO:0004222">
    <property type="term" value="F:metalloendopeptidase activity"/>
    <property type="evidence" value="ECO:0007669"/>
    <property type="project" value="InterPro"/>
</dbReference>
<evidence type="ECO:0000313" key="13">
    <source>
        <dbReference type="Proteomes" id="UP000650081"/>
    </source>
</evidence>
<dbReference type="GO" id="GO:0046872">
    <property type="term" value="F:metal ion binding"/>
    <property type="evidence" value="ECO:0007669"/>
    <property type="project" value="UniProtKB-KW"/>
</dbReference>
<dbReference type="SUPFAM" id="SSF49265">
    <property type="entry name" value="Fibronectin type III"/>
    <property type="match status" value="1"/>
</dbReference>
<keyword evidence="5" id="KW-0378">Hydrolase</keyword>
<keyword evidence="7" id="KW-0482">Metalloprotease</keyword>